<sequence>MGVARSIRIRVVTNYQTLSSFIQDFTNDFWTLKNPDGKFYSIAVDDNDDFNHLPFDNFEEVSRILDKREELKRVNSLVLWDIDYFESNSFLVYPLDNNYEGYSKHYELSFVLGIGKRISGSDRYTDYSHYLNLMLPKLKQIGSYVCEVECQDFDS</sequence>
<gene>
    <name evidence="1" type="ORF">H7U12_02915</name>
</gene>
<evidence type="ECO:0000313" key="1">
    <source>
        <dbReference type="EMBL" id="MBC3538614.1"/>
    </source>
</evidence>
<accession>A0ABR6VP06</accession>
<dbReference type="Proteomes" id="UP000659698">
    <property type="component" value="Unassembled WGS sequence"/>
</dbReference>
<proteinExistence type="predicted"/>
<comment type="caution">
    <text evidence="1">The sequence shown here is derived from an EMBL/GenBank/DDBJ whole genome shotgun (WGS) entry which is preliminary data.</text>
</comment>
<name>A0ABR6VP06_9BACT</name>
<dbReference type="EMBL" id="JACOAF010000007">
    <property type="protein sequence ID" value="MBC3538614.1"/>
    <property type="molecule type" value="Genomic_DNA"/>
</dbReference>
<keyword evidence="2" id="KW-1185">Reference proteome</keyword>
<dbReference type="RefSeq" id="WP_186632637.1">
    <property type="nucleotide sequence ID" value="NZ_JACOAF010000007.1"/>
</dbReference>
<evidence type="ECO:0000313" key="2">
    <source>
        <dbReference type="Proteomes" id="UP000659698"/>
    </source>
</evidence>
<organism evidence="1 2">
    <name type="scientific">Rufibacter sediminis</name>
    <dbReference type="NCBI Taxonomy" id="2762756"/>
    <lineage>
        <taxon>Bacteria</taxon>
        <taxon>Pseudomonadati</taxon>
        <taxon>Bacteroidota</taxon>
        <taxon>Cytophagia</taxon>
        <taxon>Cytophagales</taxon>
        <taxon>Hymenobacteraceae</taxon>
        <taxon>Rufibacter</taxon>
    </lineage>
</organism>
<reference evidence="1 2" key="1">
    <citation type="journal article" date="2019" name="Int. J. Syst. Evol. Microbiol.">
        <title>Rufibacter sediminis sp. nov., isolated from freshwater lake sediment.</title>
        <authorList>
            <person name="Qu J.H."/>
            <person name="Zhang L.J."/>
            <person name="Fu Y.H."/>
            <person name="Li H.F."/>
        </authorList>
    </citation>
    <scope>NUCLEOTIDE SEQUENCE [LARGE SCALE GENOMIC DNA]</scope>
    <source>
        <strain evidence="1 2">H-1</strain>
    </source>
</reference>
<protein>
    <recommendedName>
        <fullName evidence="3">Barstar (barnase inhibitor) domain-containing protein</fullName>
    </recommendedName>
</protein>
<evidence type="ECO:0008006" key="3">
    <source>
        <dbReference type="Google" id="ProtNLM"/>
    </source>
</evidence>